<comment type="similarity">
    <text evidence="2">Belongs to the glycosyl hydrolase 43 family.</text>
</comment>
<feature type="signal peptide" evidence="8">
    <location>
        <begin position="1"/>
        <end position="24"/>
    </location>
</feature>
<dbReference type="GO" id="GO:0005975">
    <property type="term" value="P:carbohydrate metabolic process"/>
    <property type="evidence" value="ECO:0007669"/>
    <property type="project" value="InterPro"/>
</dbReference>
<feature type="region of interest" description="Disordered" evidence="7">
    <location>
        <begin position="155"/>
        <end position="175"/>
    </location>
</feature>
<organism evidence="9 10">
    <name type="scientific">Kribbella turkmenica</name>
    <dbReference type="NCBI Taxonomy" id="2530375"/>
    <lineage>
        <taxon>Bacteria</taxon>
        <taxon>Bacillati</taxon>
        <taxon>Actinomycetota</taxon>
        <taxon>Actinomycetes</taxon>
        <taxon>Propionibacteriales</taxon>
        <taxon>Kribbellaceae</taxon>
        <taxon>Kribbella</taxon>
    </lineage>
</organism>
<feature type="active site" description="Proton donor" evidence="5">
    <location>
        <position position="232"/>
    </location>
</feature>
<reference evidence="9 10" key="1">
    <citation type="submission" date="2019-02" db="EMBL/GenBank/DDBJ databases">
        <title>Draft genome sequences of novel Actinobacteria.</title>
        <authorList>
            <person name="Sahin N."/>
            <person name="Ay H."/>
            <person name="Saygin H."/>
        </authorList>
    </citation>
    <scope>NUCLEOTIDE SEQUENCE [LARGE SCALE GENOMIC DNA]</scope>
    <source>
        <strain evidence="9 10">16K104</strain>
    </source>
</reference>
<keyword evidence="8" id="KW-0732">Signal</keyword>
<dbReference type="AlphaFoldDB" id="A0A4V6PD20"/>
<dbReference type="CDD" id="cd18616">
    <property type="entry name" value="GH43_ABN-like"/>
    <property type="match status" value="1"/>
</dbReference>
<dbReference type="InterPro" id="IPR023296">
    <property type="entry name" value="Glyco_hydro_beta-prop_sf"/>
</dbReference>
<evidence type="ECO:0000256" key="4">
    <source>
        <dbReference type="ARBA" id="ARBA00023295"/>
    </source>
</evidence>
<dbReference type="RefSeq" id="WP_132324168.1">
    <property type="nucleotide sequence ID" value="NZ_SMKR01000122.1"/>
</dbReference>
<feature type="active site" description="Proton acceptor" evidence="5">
    <location>
        <position position="48"/>
    </location>
</feature>
<feature type="site" description="Important for catalytic activity, responsible for pKa modulation of the active site Glu and correct orientation of both the proton donor and substrate" evidence="6">
    <location>
        <position position="184"/>
    </location>
</feature>
<evidence type="ECO:0000256" key="8">
    <source>
        <dbReference type="SAM" id="SignalP"/>
    </source>
</evidence>
<keyword evidence="4" id="KW-0326">Glycosidase</keyword>
<dbReference type="InterPro" id="IPR006710">
    <property type="entry name" value="Glyco_hydro_43"/>
</dbReference>
<evidence type="ECO:0000313" key="9">
    <source>
        <dbReference type="EMBL" id="TDD19006.1"/>
    </source>
</evidence>
<proteinExistence type="inferred from homology"/>
<keyword evidence="3 9" id="KW-0378">Hydrolase</keyword>
<dbReference type="Pfam" id="PF04616">
    <property type="entry name" value="Glyco_hydro_43"/>
    <property type="match status" value="1"/>
</dbReference>
<evidence type="ECO:0000256" key="3">
    <source>
        <dbReference type="ARBA" id="ARBA00022801"/>
    </source>
</evidence>
<comment type="pathway">
    <text evidence="1">Glycan metabolism; L-arabinan degradation.</text>
</comment>
<evidence type="ECO:0000256" key="6">
    <source>
        <dbReference type="PIRSR" id="PIRSR606710-2"/>
    </source>
</evidence>
<dbReference type="SUPFAM" id="SSF49899">
    <property type="entry name" value="Concanavalin A-like lectins/glucanases"/>
    <property type="match status" value="1"/>
</dbReference>
<evidence type="ECO:0000256" key="1">
    <source>
        <dbReference type="ARBA" id="ARBA00004834"/>
    </source>
</evidence>
<evidence type="ECO:0000256" key="7">
    <source>
        <dbReference type="SAM" id="MobiDB-lite"/>
    </source>
</evidence>
<evidence type="ECO:0000256" key="2">
    <source>
        <dbReference type="ARBA" id="ARBA00009865"/>
    </source>
</evidence>
<gene>
    <name evidence="9" type="ORF">E1218_24835</name>
</gene>
<dbReference type="PANTHER" id="PTHR43301:SF3">
    <property type="entry name" value="ARABINAN ENDO-1,5-ALPHA-L-ARABINOSIDASE A-RELATED"/>
    <property type="match status" value="1"/>
</dbReference>
<dbReference type="PANTHER" id="PTHR43301">
    <property type="entry name" value="ARABINAN ENDO-1,5-ALPHA-L-ARABINOSIDASE"/>
    <property type="match status" value="1"/>
</dbReference>
<dbReference type="InterPro" id="IPR013320">
    <property type="entry name" value="ConA-like_dom_sf"/>
</dbReference>
<dbReference type="Proteomes" id="UP000295172">
    <property type="component" value="Unassembled WGS sequence"/>
</dbReference>
<dbReference type="Gene3D" id="2.60.120.560">
    <property type="entry name" value="Exo-inulinase, domain 1"/>
    <property type="match status" value="1"/>
</dbReference>
<sequence length="777" mass="83581">MRRFALTVVIVTLVAQVGLAGATAADPPEVTSTYTNPVTASFTRNFADPAVIRGRDGYWYGYATNGRRTPGDERHLMMIAKSADLVHWEYVGDVFTPQTMPRYDGRAETANRQFWAPSIKYFGGRYLLYYSYVVNDGADQMWRAIGVATADHPAGPWTDSGSPVTGPETWEPRPGTTAWRNVIDPDVFTGPDGHRYLYYGSVLGGVRVVELSADGLHTVGERTQLTPENRYEAAYVVNRAGWYYLFLSVIGGCCAGPVSAYPVVVARSRSPLGPFTDRDGQPVSGRHAGGTPVQVPNGNQWLSPGHNAIATDLSGQDWLVTHGIDRAAPFVAGTENARGLMISRLDWIDGWPVANGGRGLPAGAAPGPHNDTIVADAVTGPELSDVWEPADGWTVRAEPTGGYLRAGTAAGQTVLATDAPADGDVRGRVAVRLGTGDQAGLVLARHGSGGGITALIDKDRQALVTSARVGSREVRAESPLPASFQYGDWHELTVERRGERVHAEVSDAGLYDPVAQVDLTVPAGLGAGPTGLVAKGNGGAVADFDDITVARLYRPVTDLAPDPEVGQLDPAYSEEFHQPLGDAWRWVRSPSAVVVDGRLTLPLQTETLIDQRPKADDDASLLLRDPPPGEWTAETKVTVPFGDTLPYGWPMAGLIAYTGDDDWVLLGSATRVDPRYVTFGTELTYDGTAKYGHAAIGPQADSMWLRLQHRVDPGNGEHEYRAATSIDGRNWLWHGVRTLPAGPQPQLGLVAMDRDHDPTGATNNLSAGFDYLRFHRP</sequence>
<name>A0A4V6PD20_9ACTN</name>
<evidence type="ECO:0000313" key="10">
    <source>
        <dbReference type="Proteomes" id="UP000295172"/>
    </source>
</evidence>
<feature type="chain" id="PRO_5020840683" evidence="8">
    <location>
        <begin position="25"/>
        <end position="777"/>
    </location>
</feature>
<keyword evidence="10" id="KW-1185">Reference proteome</keyword>
<dbReference type="GO" id="GO:0004553">
    <property type="term" value="F:hydrolase activity, hydrolyzing O-glycosyl compounds"/>
    <property type="evidence" value="ECO:0007669"/>
    <property type="project" value="InterPro"/>
</dbReference>
<dbReference type="Gene3D" id="2.115.10.20">
    <property type="entry name" value="Glycosyl hydrolase domain, family 43"/>
    <property type="match status" value="1"/>
</dbReference>
<dbReference type="InterPro" id="IPR050727">
    <property type="entry name" value="GH43_arabinanases"/>
</dbReference>
<dbReference type="SUPFAM" id="SSF75005">
    <property type="entry name" value="Arabinanase/levansucrase/invertase"/>
    <property type="match status" value="1"/>
</dbReference>
<dbReference type="EMBL" id="SMKR01000122">
    <property type="protein sequence ID" value="TDD19006.1"/>
    <property type="molecule type" value="Genomic_DNA"/>
</dbReference>
<protein>
    <submittedName>
        <fullName evidence="9">Glycoside hydrolase family 43</fullName>
    </submittedName>
</protein>
<comment type="caution">
    <text evidence="9">The sequence shown here is derived from an EMBL/GenBank/DDBJ whole genome shotgun (WGS) entry which is preliminary data.</text>
</comment>
<accession>A0A4V6PD20</accession>
<evidence type="ECO:0000256" key="5">
    <source>
        <dbReference type="PIRSR" id="PIRSR606710-1"/>
    </source>
</evidence>
<dbReference type="Gene3D" id="2.60.120.200">
    <property type="match status" value="1"/>
</dbReference>
<dbReference type="OrthoDB" id="9801455at2"/>